<feature type="compositionally biased region" description="Polar residues" evidence="1">
    <location>
        <begin position="52"/>
        <end position="77"/>
    </location>
</feature>
<evidence type="ECO:0000313" key="3">
    <source>
        <dbReference type="Proteomes" id="UP000198716"/>
    </source>
</evidence>
<organism evidence="2 3">
    <name type="scientific">Actinopolyspora alba</name>
    <dbReference type="NCBI Taxonomy" id="673379"/>
    <lineage>
        <taxon>Bacteria</taxon>
        <taxon>Bacillati</taxon>
        <taxon>Actinomycetota</taxon>
        <taxon>Actinomycetes</taxon>
        <taxon>Actinopolysporales</taxon>
        <taxon>Actinopolysporaceae</taxon>
        <taxon>Actinopolyspora</taxon>
        <taxon>Actinopolyspora alba group</taxon>
    </lineage>
</organism>
<protein>
    <submittedName>
        <fullName evidence="2">Uncharacterized protein</fullName>
    </submittedName>
</protein>
<gene>
    <name evidence="2" type="ORF">SAMN04487819_12031</name>
</gene>
<feature type="compositionally biased region" description="Basic residues" evidence="1">
    <location>
        <begin position="87"/>
        <end position="102"/>
    </location>
</feature>
<keyword evidence="3" id="KW-1185">Reference proteome</keyword>
<dbReference type="AlphaFoldDB" id="A0A1I2CA93"/>
<proteinExistence type="predicted"/>
<dbReference type="Proteomes" id="UP000198716">
    <property type="component" value="Unassembled WGS sequence"/>
</dbReference>
<evidence type="ECO:0000313" key="2">
    <source>
        <dbReference type="EMBL" id="SFE65092.1"/>
    </source>
</evidence>
<sequence>MTQRNVTHSRTVEHSRAHLAGSARRVLRLSLGEPVDTSFVPPETVPRAAATEPTTADQSSREGGSTVTTGPKNTRLTLVTRLPYRTGRLRRHHADGRHRRVRPSPGGSG</sequence>
<dbReference type="EMBL" id="FOMZ01000020">
    <property type="protein sequence ID" value="SFE65092.1"/>
    <property type="molecule type" value="Genomic_DNA"/>
</dbReference>
<feature type="region of interest" description="Disordered" evidence="1">
    <location>
        <begin position="1"/>
        <end position="109"/>
    </location>
</feature>
<accession>A0A1I2CA93</accession>
<name>A0A1I2CA93_9ACTN</name>
<evidence type="ECO:0000256" key="1">
    <source>
        <dbReference type="SAM" id="MobiDB-lite"/>
    </source>
</evidence>
<reference evidence="3" key="1">
    <citation type="submission" date="2016-10" db="EMBL/GenBank/DDBJ databases">
        <authorList>
            <person name="Varghese N."/>
            <person name="Submissions S."/>
        </authorList>
    </citation>
    <scope>NUCLEOTIDE SEQUENCE [LARGE SCALE GENOMIC DNA]</scope>
    <source>
        <strain evidence="3">DSM 45004</strain>
    </source>
</reference>